<evidence type="ECO:0008006" key="3">
    <source>
        <dbReference type="Google" id="ProtNLM"/>
    </source>
</evidence>
<evidence type="ECO:0000313" key="1">
    <source>
        <dbReference type="EMBL" id="AQQ72236.1"/>
    </source>
</evidence>
<accession>A0A1R7T634</accession>
<dbReference type="EMBL" id="CP019646">
    <property type="protein sequence ID" value="AQQ72236.1"/>
    <property type="molecule type" value="Genomic_DNA"/>
</dbReference>
<dbReference type="Gene3D" id="3.40.50.880">
    <property type="match status" value="1"/>
</dbReference>
<sequence>MRLLTVFIALAAFINLQSVFADYYWLSGSLGGDGLGCPDKAIISAEPPAGADVCGSIKWWDKLLRIAQTSDANEAEALNAEVAFNGFVNDPTWGLYGQKLSERLWNKTQADQAGLKSITYFETFGECATYIAELDPVSTSPDYNTVSRNHWSWQLYSGNEIVWVGVHNWFDDEEFARPWTRTHPVYGGSPMTYPDGTAAAGYLGDSSDPRNSRVYDAGCSKDILGRVFVNYEYNSLSQAAQNGQLYVPSDRGDYAGHLRQGKDTACPAWIDYAYASALHATGLGLHGMWTDNYGPWDNFNSKPVQHAFGEWSVALFRNHLSDNFTAGELADMGVSDVMTFDIRQRLKSIAAGWGWDIHSTDLNHSAWKDSRWQNEPLWQAYLIFKRRVGTAALTNYDAAVHAAAGENGIEDFAVLGNGVPLFNLGWTRGNLDMVSTEISAGWGLGSGSRGFTLPPFGRISPAYRLARQQSRSRFVNVWFYNSGYEDYLKHDTENGYRANRNVCRVLYSEMLSSNTLPMLLPSNPRETGDPSTNSQFFGFVSQVDNLFSRRCAVEDVGIYYSSSSILNQYFPGGIRDFDNQPHQFSNWGWATALGQLHFQYRFVPEWKLSSEALDGLKVLIIGESEVFDGDDVSEILYPWVESGGRLIVTGRSGNRRGEEGNFAVNPAGYSLSMLTGVSDISSAPASQLLSVGQGKVYYIKDNIGMDYYNAAALQRASMLSDFSNYMDTILAGTDAVIESSDSNLDENIGLTLYEDICGGKLFVDIVNYNIELETDKMTNTPPFTFDAEMPQWLEGKEFTVSTVSPDAVDAAFADAESIPGRIQITAPSISFYASIVISLNLEADINGDLRVDFADYAVMASKWLEASCYAGNDWCGGADIDLSSDVGAADVLGFAAEWLDGN</sequence>
<gene>
    <name evidence="1" type="ORF">SMSP2_02617</name>
</gene>
<keyword evidence="2" id="KW-1185">Reference proteome</keyword>
<organism evidence="1 2">
    <name type="scientific">Limihaloglobus sulfuriphilus</name>
    <dbReference type="NCBI Taxonomy" id="1851148"/>
    <lineage>
        <taxon>Bacteria</taxon>
        <taxon>Pseudomonadati</taxon>
        <taxon>Planctomycetota</taxon>
        <taxon>Phycisphaerae</taxon>
        <taxon>Sedimentisphaerales</taxon>
        <taxon>Sedimentisphaeraceae</taxon>
        <taxon>Limihaloglobus</taxon>
    </lineage>
</organism>
<evidence type="ECO:0000313" key="2">
    <source>
        <dbReference type="Proteomes" id="UP000188181"/>
    </source>
</evidence>
<dbReference type="AlphaFoldDB" id="A0A1R7T634"/>
<dbReference type="InterPro" id="IPR029062">
    <property type="entry name" value="Class_I_gatase-like"/>
</dbReference>
<name>A0A1R7T634_9BACT</name>
<dbReference type="Proteomes" id="UP000188181">
    <property type="component" value="Chromosome"/>
</dbReference>
<protein>
    <recommendedName>
        <fullName evidence="3">Glycoside hydrolase family 42 N-terminal domain-containing protein</fullName>
    </recommendedName>
</protein>
<dbReference type="OrthoDB" id="272551at2"/>
<dbReference type="KEGG" id="pbas:SMSP2_02617"/>
<reference evidence="2" key="1">
    <citation type="submission" date="2017-02" db="EMBL/GenBank/DDBJ databases">
        <title>Comparative genomics and description of representatives of a novel lineage of planctomycetes thriving in anoxic sediments.</title>
        <authorList>
            <person name="Spring S."/>
            <person name="Bunk B."/>
            <person name="Sproer C."/>
        </authorList>
    </citation>
    <scope>NUCLEOTIDE SEQUENCE [LARGE SCALE GENOMIC DNA]</scope>
    <source>
        <strain evidence="2">SM-Chi-D1</strain>
    </source>
</reference>
<proteinExistence type="predicted"/>
<dbReference type="RefSeq" id="WP_146684448.1">
    <property type="nucleotide sequence ID" value="NZ_CP019646.1"/>
</dbReference>